<dbReference type="Proteomes" id="UP001497623">
    <property type="component" value="Unassembled WGS sequence"/>
</dbReference>
<keyword evidence="4" id="KW-0812">Transmembrane</keyword>
<gene>
    <name evidence="5" type="ORF">MNOR_LOCUS25490</name>
</gene>
<evidence type="ECO:0000313" key="6">
    <source>
        <dbReference type="Proteomes" id="UP001497623"/>
    </source>
</evidence>
<dbReference type="AlphaFoldDB" id="A0AAV2RHV8"/>
<dbReference type="Pfam" id="PF00201">
    <property type="entry name" value="UDPGT"/>
    <property type="match status" value="1"/>
</dbReference>
<evidence type="ECO:0000256" key="4">
    <source>
        <dbReference type="SAM" id="Phobius"/>
    </source>
</evidence>
<dbReference type="InterPro" id="IPR002213">
    <property type="entry name" value="UDP_glucos_trans"/>
</dbReference>
<evidence type="ECO:0008006" key="7">
    <source>
        <dbReference type="Google" id="ProtNLM"/>
    </source>
</evidence>
<accession>A0AAV2RHV8</accession>
<keyword evidence="4" id="KW-1133">Transmembrane helix</keyword>
<organism evidence="5 6">
    <name type="scientific">Meganyctiphanes norvegica</name>
    <name type="common">Northern krill</name>
    <name type="synonym">Thysanopoda norvegica</name>
    <dbReference type="NCBI Taxonomy" id="48144"/>
    <lineage>
        <taxon>Eukaryota</taxon>
        <taxon>Metazoa</taxon>
        <taxon>Ecdysozoa</taxon>
        <taxon>Arthropoda</taxon>
        <taxon>Crustacea</taxon>
        <taxon>Multicrustacea</taxon>
        <taxon>Malacostraca</taxon>
        <taxon>Eumalacostraca</taxon>
        <taxon>Eucarida</taxon>
        <taxon>Euphausiacea</taxon>
        <taxon>Euphausiidae</taxon>
        <taxon>Meganyctiphanes</taxon>
    </lineage>
</organism>
<keyword evidence="4" id="KW-0472">Membrane</keyword>
<dbReference type="PANTHER" id="PTHR48043:SF145">
    <property type="entry name" value="FI06409P-RELATED"/>
    <property type="match status" value="1"/>
</dbReference>
<evidence type="ECO:0000313" key="5">
    <source>
        <dbReference type="EMBL" id="CAL4126253.1"/>
    </source>
</evidence>
<keyword evidence="3" id="KW-0808">Transferase</keyword>
<sequence length="163" mass="18714">GHPKTLVFISHCGIFGTMEAKYHGVPVLAVPISFDQHRNAARLARKGLGRVLNWEEMTVESIIENIKILIDDTSYRKRIQTLSKALQDQKESPAERAVWWIEYAIRHKGAPHLQYAGKKLNTIQFHMIDVWTFLISLVILWISLSCWCLQRCCRNLSGGKSKQ</sequence>
<dbReference type="PANTHER" id="PTHR48043">
    <property type="entry name" value="EG:EG0003.4 PROTEIN-RELATED"/>
    <property type="match status" value="1"/>
</dbReference>
<protein>
    <recommendedName>
        <fullName evidence="7">UDP-glucuronosyltransferase</fullName>
    </recommendedName>
</protein>
<proteinExistence type="inferred from homology"/>
<evidence type="ECO:0000256" key="2">
    <source>
        <dbReference type="ARBA" id="ARBA00022676"/>
    </source>
</evidence>
<keyword evidence="6" id="KW-1185">Reference proteome</keyword>
<keyword evidence="2" id="KW-0328">Glycosyltransferase</keyword>
<dbReference type="SUPFAM" id="SSF53756">
    <property type="entry name" value="UDP-Glycosyltransferase/glycogen phosphorylase"/>
    <property type="match status" value="1"/>
</dbReference>
<feature type="non-terminal residue" evidence="5">
    <location>
        <position position="163"/>
    </location>
</feature>
<name>A0AAV2RHV8_MEGNR</name>
<reference evidence="5 6" key="1">
    <citation type="submission" date="2024-05" db="EMBL/GenBank/DDBJ databases">
        <authorList>
            <person name="Wallberg A."/>
        </authorList>
    </citation>
    <scope>NUCLEOTIDE SEQUENCE [LARGE SCALE GENOMIC DNA]</scope>
</reference>
<dbReference type="EMBL" id="CAXKWB010024397">
    <property type="protein sequence ID" value="CAL4126253.1"/>
    <property type="molecule type" value="Genomic_DNA"/>
</dbReference>
<dbReference type="Gene3D" id="3.40.50.2000">
    <property type="entry name" value="Glycogen Phosphorylase B"/>
    <property type="match status" value="1"/>
</dbReference>
<feature type="transmembrane region" description="Helical" evidence="4">
    <location>
        <begin position="130"/>
        <end position="149"/>
    </location>
</feature>
<feature type="non-terminal residue" evidence="5">
    <location>
        <position position="1"/>
    </location>
</feature>
<dbReference type="GO" id="GO:0008194">
    <property type="term" value="F:UDP-glycosyltransferase activity"/>
    <property type="evidence" value="ECO:0007669"/>
    <property type="project" value="InterPro"/>
</dbReference>
<evidence type="ECO:0000256" key="3">
    <source>
        <dbReference type="ARBA" id="ARBA00022679"/>
    </source>
</evidence>
<dbReference type="InterPro" id="IPR050271">
    <property type="entry name" value="UDP-glycosyltransferase"/>
</dbReference>
<comment type="similarity">
    <text evidence="1">Belongs to the UDP-glycosyltransferase family.</text>
</comment>
<evidence type="ECO:0000256" key="1">
    <source>
        <dbReference type="ARBA" id="ARBA00009995"/>
    </source>
</evidence>
<comment type="caution">
    <text evidence="5">The sequence shown here is derived from an EMBL/GenBank/DDBJ whole genome shotgun (WGS) entry which is preliminary data.</text>
</comment>